<accession>A0A4Z2FIJ1</accession>
<keyword evidence="2" id="KW-1185">Reference proteome</keyword>
<evidence type="ECO:0000313" key="2">
    <source>
        <dbReference type="Proteomes" id="UP000314294"/>
    </source>
</evidence>
<dbReference type="AlphaFoldDB" id="A0A4Z2FIJ1"/>
<gene>
    <name evidence="1" type="ORF">EYF80_049229</name>
</gene>
<name>A0A4Z2FIJ1_9TELE</name>
<reference evidence="1 2" key="1">
    <citation type="submission" date="2019-03" db="EMBL/GenBank/DDBJ databases">
        <title>First draft genome of Liparis tanakae, snailfish: a comprehensive survey of snailfish specific genes.</title>
        <authorList>
            <person name="Kim W."/>
            <person name="Song I."/>
            <person name="Jeong J.-H."/>
            <person name="Kim D."/>
            <person name="Kim S."/>
            <person name="Ryu S."/>
            <person name="Song J.Y."/>
            <person name="Lee S.K."/>
        </authorList>
    </citation>
    <scope>NUCLEOTIDE SEQUENCE [LARGE SCALE GENOMIC DNA]</scope>
    <source>
        <tissue evidence="1">Muscle</tissue>
    </source>
</reference>
<sequence length="76" mass="8037">MTYARRSPASHGGGVLVLIHLLGGLVAHTLDHLASLRLSGAGGEEQVSQGQGMVLHTAVRSLAESFSRTKKMAKRM</sequence>
<organism evidence="1 2">
    <name type="scientific">Liparis tanakae</name>
    <name type="common">Tanaka's snailfish</name>
    <dbReference type="NCBI Taxonomy" id="230148"/>
    <lineage>
        <taxon>Eukaryota</taxon>
        <taxon>Metazoa</taxon>
        <taxon>Chordata</taxon>
        <taxon>Craniata</taxon>
        <taxon>Vertebrata</taxon>
        <taxon>Euteleostomi</taxon>
        <taxon>Actinopterygii</taxon>
        <taxon>Neopterygii</taxon>
        <taxon>Teleostei</taxon>
        <taxon>Neoteleostei</taxon>
        <taxon>Acanthomorphata</taxon>
        <taxon>Eupercaria</taxon>
        <taxon>Perciformes</taxon>
        <taxon>Cottioidei</taxon>
        <taxon>Cottales</taxon>
        <taxon>Liparidae</taxon>
        <taxon>Liparis</taxon>
    </lineage>
</organism>
<protein>
    <submittedName>
        <fullName evidence="1">Uncharacterized protein</fullName>
    </submittedName>
</protein>
<dbReference type="Proteomes" id="UP000314294">
    <property type="component" value="Unassembled WGS sequence"/>
</dbReference>
<comment type="caution">
    <text evidence="1">The sequence shown here is derived from an EMBL/GenBank/DDBJ whole genome shotgun (WGS) entry which is preliminary data.</text>
</comment>
<dbReference type="EMBL" id="SRLO01001175">
    <property type="protein sequence ID" value="TNN40593.1"/>
    <property type="molecule type" value="Genomic_DNA"/>
</dbReference>
<evidence type="ECO:0000313" key="1">
    <source>
        <dbReference type="EMBL" id="TNN40593.1"/>
    </source>
</evidence>
<proteinExistence type="predicted"/>